<dbReference type="PANTHER" id="PTHR30590">
    <property type="entry name" value="INNER MEMBRANE PROTEIN"/>
    <property type="match status" value="1"/>
</dbReference>
<protein>
    <submittedName>
        <fullName evidence="3">DUF418 domain-containing protein</fullName>
    </submittedName>
</protein>
<evidence type="ECO:0000259" key="2">
    <source>
        <dbReference type="Pfam" id="PF04235"/>
    </source>
</evidence>
<reference evidence="4" key="1">
    <citation type="journal article" date="2019" name="Int. J. Syst. Evol. Microbiol.">
        <title>The Global Catalogue of Microorganisms (GCM) 10K type strain sequencing project: providing services to taxonomists for standard genome sequencing and annotation.</title>
        <authorList>
            <consortium name="The Broad Institute Genomics Platform"/>
            <consortium name="The Broad Institute Genome Sequencing Center for Infectious Disease"/>
            <person name="Wu L."/>
            <person name="Ma J."/>
        </authorList>
    </citation>
    <scope>NUCLEOTIDE SEQUENCE [LARGE SCALE GENOMIC DNA]</scope>
    <source>
        <strain evidence="4">CGMCC 1.15067</strain>
    </source>
</reference>
<keyword evidence="4" id="KW-1185">Reference proteome</keyword>
<dbReference type="PANTHER" id="PTHR30590:SF3">
    <property type="entry name" value="HYPOTHETICAL MEMBRANE SPANNING PROTEIN"/>
    <property type="match status" value="1"/>
</dbReference>
<proteinExistence type="predicted"/>
<feature type="transmembrane region" description="Helical" evidence="1">
    <location>
        <begin position="24"/>
        <end position="43"/>
    </location>
</feature>
<feature type="transmembrane region" description="Helical" evidence="1">
    <location>
        <begin position="312"/>
        <end position="334"/>
    </location>
</feature>
<keyword evidence="1" id="KW-0472">Membrane</keyword>
<feature type="transmembrane region" description="Helical" evidence="1">
    <location>
        <begin position="126"/>
        <end position="149"/>
    </location>
</feature>
<organism evidence="3 4">
    <name type="scientific">Paenibacillus nicotianae</name>
    <dbReference type="NCBI Taxonomy" id="1526551"/>
    <lineage>
        <taxon>Bacteria</taxon>
        <taxon>Bacillati</taxon>
        <taxon>Bacillota</taxon>
        <taxon>Bacilli</taxon>
        <taxon>Bacillales</taxon>
        <taxon>Paenibacillaceae</taxon>
        <taxon>Paenibacillus</taxon>
    </lineage>
</organism>
<dbReference type="InterPro" id="IPR052529">
    <property type="entry name" value="Bact_Transport_Assoc"/>
</dbReference>
<dbReference type="InterPro" id="IPR007349">
    <property type="entry name" value="DUF418"/>
</dbReference>
<evidence type="ECO:0000313" key="3">
    <source>
        <dbReference type="EMBL" id="MFD1988961.1"/>
    </source>
</evidence>
<comment type="caution">
    <text evidence="3">The sequence shown here is derived from an EMBL/GenBank/DDBJ whole genome shotgun (WGS) entry which is preliminary data.</text>
</comment>
<evidence type="ECO:0000313" key="4">
    <source>
        <dbReference type="Proteomes" id="UP001597403"/>
    </source>
</evidence>
<dbReference type="Pfam" id="PF04235">
    <property type="entry name" value="DUF418"/>
    <property type="match status" value="1"/>
</dbReference>
<feature type="domain" description="DUF418" evidence="2">
    <location>
        <begin position="215"/>
        <end position="377"/>
    </location>
</feature>
<gene>
    <name evidence="3" type="ORF">ACFSGI_03155</name>
</gene>
<evidence type="ECO:0000256" key="1">
    <source>
        <dbReference type="SAM" id="Phobius"/>
    </source>
</evidence>
<name>A0ABW4UR92_9BACL</name>
<sequence>MNTISSNNPLPTARITILDEMRGIALFAIFLCNLLSFTEAHIGDKGTFSYFLYQLIHSLFGDSSRPLFSFMFGVSMLLIYDAAVKKGVRPYMLLLRRMLILLVFGAVHLFGIWAGDILFMYALDGLMLLLFVRIKPVWLMIIGSLLFVIMSSVMNEYGSSLFSYAWYMPDYWIMQGVGLLPQPDLVYTNEYIFSSLTEWGLAIQHLPFFLFGMVAYRKQIFTRIPLYPRRFWILGSILLLVGLLGKIGSNFEIIQAGSSIFYIGSSFFNFAVTVGAIFIIILLGSRQGRIATKLSYFAPVGRMAFSNYLMQSLVFVSIFTASGKTIFASLGWIGSINYTYVVLMAIVFFIIQMIVSHYWLKLFNYGPFEWLWRIGTNLQIPPFRKIKKS</sequence>
<accession>A0ABW4UR92</accession>
<feature type="transmembrane region" description="Helical" evidence="1">
    <location>
        <begin position="63"/>
        <end position="82"/>
    </location>
</feature>
<keyword evidence="1" id="KW-0812">Transmembrane</keyword>
<feature type="transmembrane region" description="Helical" evidence="1">
    <location>
        <begin position="340"/>
        <end position="360"/>
    </location>
</feature>
<dbReference type="RefSeq" id="WP_204826680.1">
    <property type="nucleotide sequence ID" value="NZ_JBHUGF010000009.1"/>
</dbReference>
<feature type="transmembrane region" description="Helical" evidence="1">
    <location>
        <begin position="94"/>
        <end position="114"/>
    </location>
</feature>
<feature type="transmembrane region" description="Helical" evidence="1">
    <location>
        <begin position="260"/>
        <end position="283"/>
    </location>
</feature>
<feature type="transmembrane region" description="Helical" evidence="1">
    <location>
        <begin position="231"/>
        <end position="248"/>
    </location>
</feature>
<dbReference type="Proteomes" id="UP001597403">
    <property type="component" value="Unassembled WGS sequence"/>
</dbReference>
<keyword evidence="1" id="KW-1133">Transmembrane helix</keyword>
<dbReference type="EMBL" id="JBHUGF010000009">
    <property type="protein sequence ID" value="MFD1988961.1"/>
    <property type="molecule type" value="Genomic_DNA"/>
</dbReference>